<dbReference type="InterPro" id="IPR006690">
    <property type="entry name" value="OMPA-like_CS"/>
</dbReference>
<proteinExistence type="predicted"/>
<dbReference type="RefSeq" id="WP_205597359.1">
    <property type="nucleotide sequence ID" value="NZ_CACRSS010000020.1"/>
</dbReference>
<evidence type="ECO:0000256" key="3">
    <source>
        <dbReference type="ARBA" id="ARBA00023237"/>
    </source>
</evidence>
<dbReference type="InterPro" id="IPR006664">
    <property type="entry name" value="OMP_bac"/>
</dbReference>
<dbReference type="PROSITE" id="PS01068">
    <property type="entry name" value="OMPA_1"/>
    <property type="match status" value="1"/>
</dbReference>
<dbReference type="SUPFAM" id="SSF103088">
    <property type="entry name" value="OmpA-like"/>
    <property type="match status" value="1"/>
</dbReference>
<protein>
    <submittedName>
        <fullName evidence="8">Outer membrane protein class 4</fullName>
    </submittedName>
</protein>
<gene>
    <name evidence="8" type="primary">rmpM</name>
    <name evidence="8" type="ORF">AMLFYP55_01171</name>
</gene>
<reference evidence="8" key="1">
    <citation type="submission" date="2019-11" db="EMBL/GenBank/DDBJ databases">
        <authorList>
            <person name="Feng L."/>
        </authorList>
    </citation>
    <scope>NUCLEOTIDE SEQUENCE</scope>
    <source>
        <strain evidence="8">AMuciniphilaLFYP55</strain>
    </source>
</reference>
<evidence type="ECO:0000256" key="5">
    <source>
        <dbReference type="SAM" id="MobiDB-lite"/>
    </source>
</evidence>
<evidence type="ECO:0000313" key="8">
    <source>
        <dbReference type="EMBL" id="VYT22582.1"/>
    </source>
</evidence>
<dbReference type="InterPro" id="IPR050330">
    <property type="entry name" value="Bact_OuterMem_StrucFunc"/>
</dbReference>
<keyword evidence="6" id="KW-0812">Transmembrane</keyword>
<dbReference type="AlphaFoldDB" id="A0A6N2V0S4"/>
<organism evidence="8">
    <name type="scientific">Akkermansia muciniphila</name>
    <dbReference type="NCBI Taxonomy" id="239935"/>
    <lineage>
        <taxon>Bacteria</taxon>
        <taxon>Pseudomonadati</taxon>
        <taxon>Verrucomicrobiota</taxon>
        <taxon>Verrucomicrobiia</taxon>
        <taxon>Verrucomicrobiales</taxon>
        <taxon>Akkermansiaceae</taxon>
        <taxon>Akkermansia</taxon>
    </lineage>
</organism>
<evidence type="ECO:0000256" key="1">
    <source>
        <dbReference type="ARBA" id="ARBA00004442"/>
    </source>
</evidence>
<dbReference type="PANTHER" id="PTHR30329:SF21">
    <property type="entry name" value="LIPOPROTEIN YIAD-RELATED"/>
    <property type="match status" value="1"/>
</dbReference>
<feature type="region of interest" description="Disordered" evidence="5">
    <location>
        <begin position="404"/>
        <end position="439"/>
    </location>
</feature>
<comment type="subcellular location">
    <subcellularLocation>
        <location evidence="1">Cell outer membrane</location>
    </subcellularLocation>
</comment>
<dbReference type="EMBL" id="CACRSS010000020">
    <property type="protein sequence ID" value="VYT22582.1"/>
    <property type="molecule type" value="Genomic_DNA"/>
</dbReference>
<evidence type="ECO:0000256" key="4">
    <source>
        <dbReference type="PROSITE-ProRule" id="PRU00473"/>
    </source>
</evidence>
<dbReference type="Gene3D" id="3.30.1330.60">
    <property type="entry name" value="OmpA-like domain"/>
    <property type="match status" value="1"/>
</dbReference>
<accession>A0A6N2V0S4</accession>
<feature type="compositionally biased region" description="Low complexity" evidence="5">
    <location>
        <begin position="38"/>
        <end position="59"/>
    </location>
</feature>
<feature type="transmembrane region" description="Helical" evidence="6">
    <location>
        <begin position="7"/>
        <end position="27"/>
    </location>
</feature>
<dbReference type="CDD" id="cd07185">
    <property type="entry name" value="OmpA_C-like"/>
    <property type="match status" value="1"/>
</dbReference>
<dbReference type="PRINTS" id="PR01021">
    <property type="entry name" value="OMPADOMAIN"/>
</dbReference>
<keyword evidence="2 4" id="KW-0472">Membrane</keyword>
<evidence type="ECO:0000259" key="7">
    <source>
        <dbReference type="PROSITE" id="PS51123"/>
    </source>
</evidence>
<dbReference type="GO" id="GO:0009279">
    <property type="term" value="C:cell outer membrane"/>
    <property type="evidence" value="ECO:0007669"/>
    <property type="project" value="UniProtKB-SubCell"/>
</dbReference>
<dbReference type="Pfam" id="PF00691">
    <property type="entry name" value="OmpA"/>
    <property type="match status" value="1"/>
</dbReference>
<feature type="compositionally biased region" description="Basic and acidic residues" evidence="5">
    <location>
        <begin position="420"/>
        <end position="439"/>
    </location>
</feature>
<sequence length="439" mass="48028">MKNASTITAFIISFLVVGSLALVFLFLGNREEEPAPAEPAAQTEVPPRQTVTPQPTVDPLTKEDISRQTATPSSLVNLSSPQTLAQAIAKVIQDRDADTLKSLEIQQAVTEAQGRIIRELMEARHVRLSTPGITSIGANNQGANPTARYTLNFSSGARGYLDMKRNDKQQWTLDTLTLPSKQDLAKDKAAPMAMNDPMGIVSSFMDAVAKADFRTARKFVDGTKVQDATVAGLCILFEEGAFRLREDAPIKTAYEAPTNAGFFVHLQDAQGRKAGNVGLTVAKKDEQWLIAEASLDNMLEAYTKRQGAGDDIFIPIVKNPQGGDSLALFFGFNEDSLSKRSERQLQIVAEAIKMDSGKKLEISGHTDDVGSERYNQGLSERRAAAVKAQLVQFGVPAERIVTKGFGKSQPRRTYSPTADEGTRDEARKENRRAEMYLDF</sequence>
<evidence type="ECO:0000256" key="2">
    <source>
        <dbReference type="ARBA" id="ARBA00023136"/>
    </source>
</evidence>
<dbReference type="InterPro" id="IPR006665">
    <property type="entry name" value="OmpA-like"/>
</dbReference>
<dbReference type="InterPro" id="IPR036737">
    <property type="entry name" value="OmpA-like_sf"/>
</dbReference>
<evidence type="ECO:0000256" key="6">
    <source>
        <dbReference type="SAM" id="Phobius"/>
    </source>
</evidence>
<feature type="region of interest" description="Disordered" evidence="5">
    <location>
        <begin position="35"/>
        <end position="75"/>
    </location>
</feature>
<keyword evidence="3" id="KW-0998">Cell outer membrane</keyword>
<feature type="domain" description="OmpA-like" evidence="7">
    <location>
        <begin position="317"/>
        <end position="439"/>
    </location>
</feature>
<name>A0A6N2V0S4_9BACT</name>
<dbReference type="PROSITE" id="PS51123">
    <property type="entry name" value="OMPA_2"/>
    <property type="match status" value="1"/>
</dbReference>
<keyword evidence="6" id="KW-1133">Transmembrane helix</keyword>
<dbReference type="PANTHER" id="PTHR30329">
    <property type="entry name" value="STATOR ELEMENT OF FLAGELLAR MOTOR COMPLEX"/>
    <property type="match status" value="1"/>
</dbReference>